<evidence type="ECO:0000313" key="5">
    <source>
        <dbReference type="Proteomes" id="UP000233220"/>
    </source>
</evidence>
<reference evidence="4" key="1">
    <citation type="submission" date="2025-08" db="UniProtKB">
        <authorList>
            <consortium name="Ensembl"/>
        </authorList>
    </citation>
    <scope>IDENTIFICATION</scope>
</reference>
<evidence type="ECO:0000256" key="1">
    <source>
        <dbReference type="ARBA" id="ARBA00022448"/>
    </source>
</evidence>
<evidence type="ECO:0000313" key="4">
    <source>
        <dbReference type="Ensembl" id="ENSSBOP00000004268.1"/>
    </source>
</evidence>
<dbReference type="OMA" id="HITATNH"/>
<dbReference type="GeneTree" id="ENSGT00900000141068"/>
<dbReference type="InterPro" id="IPR047185">
    <property type="entry name" value="GLRX1"/>
</dbReference>
<dbReference type="SUPFAM" id="SSF52833">
    <property type="entry name" value="Thioredoxin-like"/>
    <property type="match status" value="1"/>
</dbReference>
<dbReference type="Gene3D" id="3.40.30.10">
    <property type="entry name" value="Glutaredoxin"/>
    <property type="match status" value="1"/>
</dbReference>
<proteinExistence type="predicted"/>
<evidence type="ECO:0000259" key="3">
    <source>
        <dbReference type="Pfam" id="PF00462"/>
    </source>
</evidence>
<keyword evidence="1" id="KW-0813">Transport</keyword>
<dbReference type="STRING" id="39432.ENSSBOP00000004268"/>
<sequence>MAQESVNCKIQPGKVVVFIKPTYPYCRRTQEILSQLPLRQGLLDCVHITATNHTNEIQDYLQQLMGARMEPQVFISKDCLGRRSDLVTPKQIGALQ</sequence>
<dbReference type="InterPro" id="IPR014025">
    <property type="entry name" value="Glutaredoxin_subgr"/>
</dbReference>
<dbReference type="GO" id="GO:0015038">
    <property type="term" value="F:glutathione disulfide oxidoreductase activity"/>
    <property type="evidence" value="ECO:0007669"/>
    <property type="project" value="TreeGrafter"/>
</dbReference>
<dbReference type="Proteomes" id="UP000233220">
    <property type="component" value="Unplaced"/>
</dbReference>
<protein>
    <recommendedName>
        <fullName evidence="3">Glutaredoxin domain-containing protein</fullName>
    </recommendedName>
</protein>
<dbReference type="Pfam" id="PF00462">
    <property type="entry name" value="Glutaredoxin"/>
    <property type="match status" value="1"/>
</dbReference>
<dbReference type="InterPro" id="IPR002109">
    <property type="entry name" value="Glutaredoxin"/>
</dbReference>
<name>A0A2K6SA60_SAIBB</name>
<evidence type="ECO:0000256" key="2">
    <source>
        <dbReference type="ARBA" id="ARBA00022982"/>
    </source>
</evidence>
<dbReference type="PANTHER" id="PTHR46185">
    <property type="entry name" value="GLUTAREDOXIN-1"/>
    <property type="match status" value="1"/>
</dbReference>
<dbReference type="InterPro" id="IPR036249">
    <property type="entry name" value="Thioredoxin-like_sf"/>
</dbReference>
<reference evidence="4" key="2">
    <citation type="submission" date="2025-09" db="UniProtKB">
        <authorList>
            <consortium name="Ensembl"/>
        </authorList>
    </citation>
    <scope>IDENTIFICATION</scope>
</reference>
<dbReference type="Ensembl" id="ENSSBOT00000020561.1">
    <property type="protein sequence ID" value="ENSSBOP00000004268.1"/>
    <property type="gene ID" value="ENSSBOG00000018601.1"/>
</dbReference>
<dbReference type="PRINTS" id="PR00160">
    <property type="entry name" value="GLUTAREDOXIN"/>
</dbReference>
<dbReference type="AlphaFoldDB" id="A0A2K6SA60"/>
<keyword evidence="5" id="KW-1185">Reference proteome</keyword>
<dbReference type="PANTHER" id="PTHR46185:SF1">
    <property type="entry name" value="GLUTAREDOXIN-1"/>
    <property type="match status" value="1"/>
</dbReference>
<accession>A0A2K6SA60</accession>
<feature type="domain" description="Glutaredoxin" evidence="3">
    <location>
        <begin position="15"/>
        <end position="78"/>
    </location>
</feature>
<organism evidence="4 5">
    <name type="scientific">Saimiri boliviensis boliviensis</name>
    <name type="common">Bolivian squirrel monkey</name>
    <dbReference type="NCBI Taxonomy" id="39432"/>
    <lineage>
        <taxon>Eukaryota</taxon>
        <taxon>Metazoa</taxon>
        <taxon>Chordata</taxon>
        <taxon>Craniata</taxon>
        <taxon>Vertebrata</taxon>
        <taxon>Euteleostomi</taxon>
        <taxon>Mammalia</taxon>
        <taxon>Eutheria</taxon>
        <taxon>Euarchontoglires</taxon>
        <taxon>Primates</taxon>
        <taxon>Haplorrhini</taxon>
        <taxon>Platyrrhini</taxon>
        <taxon>Cebidae</taxon>
        <taxon>Saimiriinae</taxon>
        <taxon>Saimiri</taxon>
    </lineage>
</organism>
<dbReference type="PROSITE" id="PS51354">
    <property type="entry name" value="GLUTAREDOXIN_2"/>
    <property type="match status" value="1"/>
</dbReference>
<keyword evidence="2" id="KW-0249">Electron transport</keyword>
<dbReference type="GO" id="GO:0005739">
    <property type="term" value="C:mitochondrion"/>
    <property type="evidence" value="ECO:0007669"/>
    <property type="project" value="TreeGrafter"/>
</dbReference>